<feature type="transmembrane region" description="Helical" evidence="6">
    <location>
        <begin position="333"/>
        <end position="351"/>
    </location>
</feature>
<dbReference type="InterPro" id="IPR036259">
    <property type="entry name" value="MFS_trans_sf"/>
</dbReference>
<evidence type="ECO:0000256" key="4">
    <source>
        <dbReference type="ARBA" id="ARBA00023136"/>
    </source>
</evidence>
<dbReference type="Pfam" id="PF07690">
    <property type="entry name" value="MFS_1"/>
    <property type="match status" value="1"/>
</dbReference>
<feature type="transmembrane region" description="Helical" evidence="6">
    <location>
        <begin position="357"/>
        <end position="378"/>
    </location>
</feature>
<reference evidence="8" key="2">
    <citation type="submission" date="2022-07" db="EMBL/GenBank/DDBJ databases">
        <authorList>
            <person name="Goncalves M.F.M."/>
            <person name="Hilario S."/>
            <person name="Van De Peer Y."/>
            <person name="Esteves A.C."/>
            <person name="Alves A."/>
        </authorList>
    </citation>
    <scope>NUCLEOTIDE SEQUENCE</scope>
    <source>
        <strain evidence="8">MUM 19.33</strain>
    </source>
</reference>
<dbReference type="FunFam" id="1.20.1250.20:FF:000088">
    <property type="entry name" value="MFS multidrug transporter, putative"/>
    <property type="match status" value="1"/>
</dbReference>
<dbReference type="GO" id="GO:0005886">
    <property type="term" value="C:plasma membrane"/>
    <property type="evidence" value="ECO:0007669"/>
    <property type="project" value="TreeGrafter"/>
</dbReference>
<evidence type="ECO:0000313" key="8">
    <source>
        <dbReference type="EMBL" id="KAI6784621.1"/>
    </source>
</evidence>
<comment type="subcellular location">
    <subcellularLocation>
        <location evidence="1">Membrane</location>
        <topology evidence="1">Multi-pass membrane protein</topology>
    </subcellularLocation>
</comment>
<feature type="transmembrane region" description="Helical" evidence="6">
    <location>
        <begin position="164"/>
        <end position="190"/>
    </location>
</feature>
<dbReference type="AlphaFoldDB" id="A0A9P9Y731"/>
<feature type="transmembrane region" description="Helical" evidence="6">
    <location>
        <begin position="498"/>
        <end position="520"/>
    </location>
</feature>
<keyword evidence="4 6" id="KW-0472">Membrane</keyword>
<name>A0A9P9Y731_9HYPO</name>
<reference evidence="8" key="1">
    <citation type="journal article" date="2021" name="J Fungi (Basel)">
        <title>Genomic and Metabolomic Analyses of the Marine Fungus Emericellopsis cladophorae: Insights into Saltwater Adaptability Mechanisms and Its Biosynthetic Potential.</title>
        <authorList>
            <person name="Goncalves M.F.M."/>
            <person name="Hilario S."/>
            <person name="Van de Peer Y."/>
            <person name="Esteves A.C."/>
            <person name="Alves A."/>
        </authorList>
    </citation>
    <scope>NUCLEOTIDE SEQUENCE</scope>
    <source>
        <strain evidence="8">MUM 19.33</strain>
    </source>
</reference>
<evidence type="ECO:0000256" key="2">
    <source>
        <dbReference type="ARBA" id="ARBA00022692"/>
    </source>
</evidence>
<dbReference type="SUPFAM" id="SSF103473">
    <property type="entry name" value="MFS general substrate transporter"/>
    <property type="match status" value="1"/>
</dbReference>
<feature type="compositionally biased region" description="Polar residues" evidence="5">
    <location>
        <begin position="31"/>
        <end position="44"/>
    </location>
</feature>
<dbReference type="PANTHER" id="PTHR23502">
    <property type="entry name" value="MAJOR FACILITATOR SUPERFAMILY"/>
    <property type="match status" value="1"/>
</dbReference>
<proteinExistence type="predicted"/>
<dbReference type="PANTHER" id="PTHR23502:SF13">
    <property type="entry name" value="MULTIDRUG TRANSPORTER, PUTATIVE (AFU_ORTHOLOGUE AFUA_2G12550)-RELATED"/>
    <property type="match status" value="1"/>
</dbReference>
<feature type="transmembrane region" description="Helical" evidence="6">
    <location>
        <begin position="210"/>
        <end position="229"/>
    </location>
</feature>
<feature type="transmembrane region" description="Helical" evidence="6">
    <location>
        <begin position="306"/>
        <end position="326"/>
    </location>
</feature>
<keyword evidence="9" id="KW-1185">Reference proteome</keyword>
<evidence type="ECO:0000259" key="7">
    <source>
        <dbReference type="PROSITE" id="PS50850"/>
    </source>
</evidence>
<dbReference type="InterPro" id="IPR011701">
    <property type="entry name" value="MFS"/>
</dbReference>
<feature type="domain" description="Major facilitator superfamily (MFS) profile" evidence="7">
    <location>
        <begin position="88"/>
        <end position="553"/>
    </location>
</feature>
<sequence>MFSTQRNDARAEEHGSPGAKSAATKIAHVENLSSPSNAMESPVSSYPELKSPQATVSSLGSSGTRILTEAECSQQFGYAFSRTKKWLILTVAFWVQISMNFNASVYNNATSGMQAEFGVKEVYPKLGSALFLIMYAFGCELWAPWSEELGRHCVMQASMGLVNVWQLPVALAPNMASVIAGRVLGGLSTAGGSVTLGMVADMWDAESQQYAVAFVVFSSVAGSIMGPIVGGYLETYFDWRWCIWAQLILGLAVQLAHWFTPETRSTVIVNKIAKQRRKANPEDNVWGPSEGKSLRDRFSWTQIRDVWMRGFIMLFTDPIVACLSALSGFADALIFMCIHSFGIVYGHIWGFNTWQTGLTFVSILVSYFFSWMLFIPSFERNKRLRAAKPDDERTQFESRLWPLLWQGPLLCLGLIGFAFTLRSDIHWIASLIFAVLVGMSNYAIYMATIDYMICAYGPYSASATGGNGWARDILAGILVFAAKPFFTDIGNDEVKSFMWAGVILFLLSLPLVGFVFVIYVKGPALRKRSTFAQGLESPRLAKAAAPVGYSVTA</sequence>
<comment type="caution">
    <text evidence="8">The sequence shown here is derived from an EMBL/GenBank/DDBJ whole genome shotgun (WGS) entry which is preliminary data.</text>
</comment>
<keyword evidence="2 6" id="KW-0812">Transmembrane</keyword>
<dbReference type="EMBL" id="JAGIXG020000004">
    <property type="protein sequence ID" value="KAI6784621.1"/>
    <property type="molecule type" value="Genomic_DNA"/>
</dbReference>
<keyword evidence="3 6" id="KW-1133">Transmembrane helix</keyword>
<dbReference type="Proteomes" id="UP001055219">
    <property type="component" value="Unassembled WGS sequence"/>
</dbReference>
<evidence type="ECO:0000256" key="6">
    <source>
        <dbReference type="SAM" id="Phobius"/>
    </source>
</evidence>
<dbReference type="GeneID" id="75833144"/>
<dbReference type="Gene3D" id="1.20.1250.20">
    <property type="entry name" value="MFS general substrate transporter like domains"/>
    <property type="match status" value="1"/>
</dbReference>
<dbReference type="RefSeq" id="XP_051365477.1">
    <property type="nucleotide sequence ID" value="XM_051503120.1"/>
</dbReference>
<accession>A0A9P9Y731</accession>
<gene>
    <name evidence="8" type="ORF">J7T54_006666</name>
</gene>
<evidence type="ECO:0000256" key="3">
    <source>
        <dbReference type="ARBA" id="ARBA00022989"/>
    </source>
</evidence>
<dbReference type="GO" id="GO:0022857">
    <property type="term" value="F:transmembrane transporter activity"/>
    <property type="evidence" value="ECO:0007669"/>
    <property type="project" value="InterPro"/>
</dbReference>
<evidence type="ECO:0000313" key="9">
    <source>
        <dbReference type="Proteomes" id="UP001055219"/>
    </source>
</evidence>
<organism evidence="8 9">
    <name type="scientific">Emericellopsis cladophorae</name>
    <dbReference type="NCBI Taxonomy" id="2686198"/>
    <lineage>
        <taxon>Eukaryota</taxon>
        <taxon>Fungi</taxon>
        <taxon>Dikarya</taxon>
        <taxon>Ascomycota</taxon>
        <taxon>Pezizomycotina</taxon>
        <taxon>Sordariomycetes</taxon>
        <taxon>Hypocreomycetidae</taxon>
        <taxon>Hypocreales</taxon>
        <taxon>Bionectriaceae</taxon>
        <taxon>Emericellopsis</taxon>
    </lineage>
</organism>
<protein>
    <recommendedName>
        <fullName evidence="7">Major facilitator superfamily (MFS) profile domain-containing protein</fullName>
    </recommendedName>
</protein>
<feature type="region of interest" description="Disordered" evidence="5">
    <location>
        <begin position="1"/>
        <end position="50"/>
    </location>
</feature>
<evidence type="ECO:0000256" key="1">
    <source>
        <dbReference type="ARBA" id="ARBA00004141"/>
    </source>
</evidence>
<dbReference type="InterPro" id="IPR020846">
    <property type="entry name" value="MFS_dom"/>
</dbReference>
<dbReference type="OrthoDB" id="5376138at2759"/>
<feature type="transmembrane region" description="Helical" evidence="6">
    <location>
        <begin position="399"/>
        <end position="419"/>
    </location>
</feature>
<evidence type="ECO:0000256" key="5">
    <source>
        <dbReference type="SAM" id="MobiDB-lite"/>
    </source>
</evidence>
<feature type="transmembrane region" description="Helical" evidence="6">
    <location>
        <begin position="425"/>
        <end position="447"/>
    </location>
</feature>
<dbReference type="PROSITE" id="PS50850">
    <property type="entry name" value="MFS"/>
    <property type="match status" value="1"/>
</dbReference>